<dbReference type="InterPro" id="IPR036691">
    <property type="entry name" value="Endo/exonu/phosph_ase_sf"/>
</dbReference>
<dbReference type="Gene3D" id="3.60.10.10">
    <property type="entry name" value="Endonuclease/exonuclease/phosphatase"/>
    <property type="match status" value="1"/>
</dbReference>
<protein>
    <submittedName>
        <fullName evidence="2">RNA-directed DNA polymerase from mobile element jockey</fullName>
    </submittedName>
</protein>
<feature type="domain" description="Reverse transcriptase" evidence="1">
    <location>
        <begin position="573"/>
        <end position="844"/>
    </location>
</feature>
<dbReference type="Proteomes" id="UP000499080">
    <property type="component" value="Unassembled WGS sequence"/>
</dbReference>
<dbReference type="CDD" id="cd01650">
    <property type="entry name" value="RT_nLTR_like"/>
    <property type="match status" value="1"/>
</dbReference>
<dbReference type="InterPro" id="IPR043502">
    <property type="entry name" value="DNA/RNA_pol_sf"/>
</dbReference>
<keyword evidence="2" id="KW-0808">Transferase</keyword>
<name>A0A4Y2MLS8_ARAVE</name>
<sequence>MGKKKNYPFSGHQKDFNLSLNEPFDSFFIMKRISSQNENFHSVSPFLVQKGINSSFGDVKSIRKLRSGDLLIEVSSRKQAQQIVKLNALSTLPVTVGAHSTLNSSKGVVTCGELFFTPTEEIAEDLKCQGVTHVRRIKIRREGKLLDTKHLVLTFHSPKLPQSIKAGYMNLAVKPTPLSLHTSLQAVAVQVHTRASFCCIYLPPHDALNQQQLNNLVDQLPKPFLLLGDFNGHGTLWGSDSTNSRGRQIEQFISNNCLCLLNNDEKTYFHEPTRSFHSLDLAICSPDLLPLLNFEVGDDLHNSDHFPLIVSHADSGGAIQLPPRYLFQRADWAAFMQLAGVTEAMVSTADISESVQIVVDIIINAADNTIPKSSPRLRKFRRPWWNAACRDSYRKQRKCWNVFRRYPTTENLVAFKRARAFARRIRRRSQRESWIQFVSSITSSTSSKHLWKKVKAANGVYKEFSIPVLNTGHASYSSPLDVANILGQTFAQVSAADSYNSSFVAIKNRTERMTLNFSSRRPFPYNSEFRMFELKAALSKAHDSSPGPDGIAYSMLRHLNAVSLSNLLYLFHRVWREQSFPRQWQEAVVIPILKPGKDPANPLHYRPIALTSVLCKTLESMVNARLVFELEKQGCIPPLQSGFRRGRSTFDNIVHLETQIRNAFVRRNHLVSIFFDVEKAYDRTWRHGILRKLYNLGLKGNLPLFIKRFLSSRTFRVRLGNFYSDPFNQVEGVPQGSVLSVTLFILHFSEILNHLTLSVTGTLYVDDLQISCQGCNLRLIERQLQNAISKIVSWCDENGHTLSAEKSKCVHFCRKRGIHLDPILSIRNDAIPIVDEIRFLGVIFDRKLTFLPHILQLRKKCEKSLNILKVLSCTSWGADRTSLLRIYQAVILSRIDYGCFVYGSARSSALRRLDTVHHSA</sequence>
<keyword evidence="3" id="KW-1185">Reference proteome</keyword>
<dbReference type="SUPFAM" id="SSF56219">
    <property type="entry name" value="DNase I-like"/>
    <property type="match status" value="1"/>
</dbReference>
<feature type="non-terminal residue" evidence="2">
    <location>
        <position position="920"/>
    </location>
</feature>
<evidence type="ECO:0000313" key="3">
    <source>
        <dbReference type="Proteomes" id="UP000499080"/>
    </source>
</evidence>
<evidence type="ECO:0000313" key="2">
    <source>
        <dbReference type="EMBL" id="GBN26757.1"/>
    </source>
</evidence>
<dbReference type="PROSITE" id="PS50878">
    <property type="entry name" value="RT_POL"/>
    <property type="match status" value="1"/>
</dbReference>
<dbReference type="InterPro" id="IPR000477">
    <property type="entry name" value="RT_dom"/>
</dbReference>
<gene>
    <name evidence="2" type="primary">jockeypol_122</name>
    <name evidence="2" type="ORF">AVEN_137837_1</name>
</gene>
<dbReference type="OrthoDB" id="6429725at2759"/>
<dbReference type="Pfam" id="PF14529">
    <property type="entry name" value="Exo_endo_phos_2"/>
    <property type="match status" value="1"/>
</dbReference>
<dbReference type="SUPFAM" id="SSF56672">
    <property type="entry name" value="DNA/RNA polymerases"/>
    <property type="match status" value="1"/>
</dbReference>
<reference evidence="2 3" key="1">
    <citation type="journal article" date="2019" name="Sci. Rep.">
        <title>Orb-weaving spider Araneus ventricosus genome elucidates the spidroin gene catalogue.</title>
        <authorList>
            <person name="Kono N."/>
            <person name="Nakamura H."/>
            <person name="Ohtoshi R."/>
            <person name="Moran D.A.P."/>
            <person name="Shinohara A."/>
            <person name="Yoshida Y."/>
            <person name="Fujiwara M."/>
            <person name="Mori M."/>
            <person name="Tomita M."/>
            <person name="Arakawa K."/>
        </authorList>
    </citation>
    <scope>NUCLEOTIDE SEQUENCE [LARGE SCALE GENOMIC DNA]</scope>
</reference>
<organism evidence="2 3">
    <name type="scientific">Araneus ventricosus</name>
    <name type="common">Orbweaver spider</name>
    <name type="synonym">Epeira ventricosa</name>
    <dbReference type="NCBI Taxonomy" id="182803"/>
    <lineage>
        <taxon>Eukaryota</taxon>
        <taxon>Metazoa</taxon>
        <taxon>Ecdysozoa</taxon>
        <taxon>Arthropoda</taxon>
        <taxon>Chelicerata</taxon>
        <taxon>Arachnida</taxon>
        <taxon>Araneae</taxon>
        <taxon>Araneomorphae</taxon>
        <taxon>Entelegynae</taxon>
        <taxon>Araneoidea</taxon>
        <taxon>Araneidae</taxon>
        <taxon>Araneus</taxon>
    </lineage>
</organism>
<dbReference type="InterPro" id="IPR052560">
    <property type="entry name" value="RdDP_mobile_element"/>
</dbReference>
<dbReference type="AlphaFoldDB" id="A0A4Y2MLS8"/>
<dbReference type="Pfam" id="PF00078">
    <property type="entry name" value="RVT_1"/>
    <property type="match status" value="1"/>
</dbReference>
<comment type="caution">
    <text evidence="2">The sequence shown here is derived from an EMBL/GenBank/DDBJ whole genome shotgun (WGS) entry which is preliminary data.</text>
</comment>
<dbReference type="InterPro" id="IPR005135">
    <property type="entry name" value="Endo/exonuclease/phosphatase"/>
</dbReference>
<proteinExistence type="predicted"/>
<accession>A0A4Y2MLS8</accession>
<dbReference type="EMBL" id="BGPR01123376">
    <property type="protein sequence ID" value="GBN26757.1"/>
    <property type="molecule type" value="Genomic_DNA"/>
</dbReference>
<keyword evidence="2" id="KW-0548">Nucleotidyltransferase</keyword>
<dbReference type="GO" id="GO:0003964">
    <property type="term" value="F:RNA-directed DNA polymerase activity"/>
    <property type="evidence" value="ECO:0007669"/>
    <property type="project" value="UniProtKB-KW"/>
</dbReference>
<dbReference type="PANTHER" id="PTHR36688">
    <property type="entry name" value="ENDO/EXONUCLEASE/PHOSPHATASE DOMAIN-CONTAINING PROTEIN"/>
    <property type="match status" value="1"/>
</dbReference>
<keyword evidence="2" id="KW-0695">RNA-directed DNA polymerase</keyword>
<dbReference type="PANTHER" id="PTHR36688:SF2">
    <property type="entry name" value="ENDONUCLEASE_EXONUCLEASE_PHOSPHATASE DOMAIN-CONTAINING PROTEIN"/>
    <property type="match status" value="1"/>
</dbReference>
<evidence type="ECO:0000259" key="1">
    <source>
        <dbReference type="PROSITE" id="PS50878"/>
    </source>
</evidence>